<dbReference type="PANTHER" id="PTHR14119:SF3">
    <property type="entry name" value="ISOCHORISMATASE DOMAIN-CONTAINING PROTEIN 2"/>
    <property type="match status" value="1"/>
</dbReference>
<comment type="caution">
    <text evidence="2">The sequence shown here is derived from an EMBL/GenBank/DDBJ whole genome shotgun (WGS) entry which is preliminary data.</text>
</comment>
<dbReference type="CDD" id="cd01012">
    <property type="entry name" value="YcaC_related"/>
    <property type="match status" value="1"/>
</dbReference>
<dbReference type="GO" id="GO:0016787">
    <property type="term" value="F:hydrolase activity"/>
    <property type="evidence" value="ECO:0007669"/>
    <property type="project" value="UniProtKB-KW"/>
</dbReference>
<keyword evidence="2" id="KW-0378">Hydrolase</keyword>
<sequence>MRILKEETMAVLVDVQEVLLPHIHDNENLAKNLRILIEGLKTMGVDILVSEQYTKGLGHTVETLQEVLGEYTPLEKTSFSCCDDENMMEYMEKSGKKFIILTGIESHICVMQTALDLKAKGYEPVIVEDCVGSRSDNNRKVAMNRLAQSGVIVTTYESLLFELCRYSKAPEFRTISKLVK</sequence>
<keyword evidence="3" id="KW-1185">Reference proteome</keyword>
<dbReference type="PANTHER" id="PTHR14119">
    <property type="entry name" value="HYDROLASE"/>
    <property type="match status" value="1"/>
</dbReference>
<dbReference type="InterPro" id="IPR050993">
    <property type="entry name" value="Isochorismatase_domain"/>
</dbReference>
<dbReference type="Pfam" id="PF00857">
    <property type="entry name" value="Isochorismatase"/>
    <property type="match status" value="1"/>
</dbReference>
<reference evidence="2 3" key="1">
    <citation type="submission" date="2017-06" db="EMBL/GenBank/DDBJ databases">
        <title>Draft genome sequence of anaerobic fermentative bacterium Anaeromicrobium sediminis DY2726D isolated from West Pacific Ocean sediments.</title>
        <authorList>
            <person name="Zeng X."/>
        </authorList>
    </citation>
    <scope>NUCLEOTIDE SEQUENCE [LARGE SCALE GENOMIC DNA]</scope>
    <source>
        <strain evidence="2 3">DY2726D</strain>
    </source>
</reference>
<dbReference type="OrthoDB" id="9789777at2"/>
<dbReference type="SUPFAM" id="SSF52499">
    <property type="entry name" value="Isochorismatase-like hydrolases"/>
    <property type="match status" value="1"/>
</dbReference>
<dbReference type="Proteomes" id="UP000216024">
    <property type="component" value="Unassembled WGS sequence"/>
</dbReference>
<protein>
    <submittedName>
        <fullName evidence="2">Hydrolase</fullName>
    </submittedName>
</protein>
<evidence type="ECO:0000259" key="1">
    <source>
        <dbReference type="Pfam" id="PF00857"/>
    </source>
</evidence>
<dbReference type="InterPro" id="IPR036380">
    <property type="entry name" value="Isochorismatase-like_sf"/>
</dbReference>
<organism evidence="2 3">
    <name type="scientific">Anaeromicrobium sediminis</name>
    <dbReference type="NCBI Taxonomy" id="1478221"/>
    <lineage>
        <taxon>Bacteria</taxon>
        <taxon>Bacillati</taxon>
        <taxon>Bacillota</taxon>
        <taxon>Clostridia</taxon>
        <taxon>Peptostreptococcales</taxon>
        <taxon>Thermotaleaceae</taxon>
        <taxon>Anaeromicrobium</taxon>
    </lineage>
</organism>
<dbReference type="Gene3D" id="3.40.50.850">
    <property type="entry name" value="Isochorismatase-like"/>
    <property type="match status" value="1"/>
</dbReference>
<gene>
    <name evidence="2" type="ORF">CCE28_20025</name>
</gene>
<evidence type="ECO:0000313" key="3">
    <source>
        <dbReference type="Proteomes" id="UP000216024"/>
    </source>
</evidence>
<proteinExistence type="predicted"/>
<dbReference type="EMBL" id="NIBG01000030">
    <property type="protein sequence ID" value="PAB56904.1"/>
    <property type="molecule type" value="Genomic_DNA"/>
</dbReference>
<feature type="domain" description="Isochorismatase-like" evidence="1">
    <location>
        <begin position="9"/>
        <end position="157"/>
    </location>
</feature>
<evidence type="ECO:0000313" key="2">
    <source>
        <dbReference type="EMBL" id="PAB56904.1"/>
    </source>
</evidence>
<accession>A0A267MBE4</accession>
<dbReference type="AlphaFoldDB" id="A0A267MBE4"/>
<dbReference type="InterPro" id="IPR000868">
    <property type="entry name" value="Isochorismatase-like_dom"/>
</dbReference>
<name>A0A267MBE4_9FIRM</name>
<dbReference type="RefSeq" id="WP_095135725.1">
    <property type="nucleotide sequence ID" value="NZ_NIBG01000030.1"/>
</dbReference>